<dbReference type="Proteomes" id="UP000683360">
    <property type="component" value="Unassembled WGS sequence"/>
</dbReference>
<dbReference type="InterPro" id="IPR003609">
    <property type="entry name" value="Pan_app"/>
</dbReference>
<dbReference type="SUPFAM" id="SSF57414">
    <property type="entry name" value="Hairpin loop containing domain-like"/>
    <property type="match status" value="1"/>
</dbReference>
<organism evidence="3 4">
    <name type="scientific">Mytilus edulis</name>
    <name type="common">Blue mussel</name>
    <dbReference type="NCBI Taxonomy" id="6550"/>
    <lineage>
        <taxon>Eukaryota</taxon>
        <taxon>Metazoa</taxon>
        <taxon>Spiralia</taxon>
        <taxon>Lophotrochozoa</taxon>
        <taxon>Mollusca</taxon>
        <taxon>Bivalvia</taxon>
        <taxon>Autobranchia</taxon>
        <taxon>Pteriomorphia</taxon>
        <taxon>Mytilida</taxon>
        <taxon>Mytiloidea</taxon>
        <taxon>Mytilidae</taxon>
        <taxon>Mytilinae</taxon>
        <taxon>Mytilus</taxon>
    </lineage>
</organism>
<proteinExistence type="predicted"/>
<feature type="chain" id="PRO_5035888519" description="Apple domain-containing protein" evidence="1">
    <location>
        <begin position="21"/>
        <end position="522"/>
    </location>
</feature>
<gene>
    <name evidence="3" type="ORF">MEDL_8068</name>
</gene>
<dbReference type="AlphaFoldDB" id="A0A8S3QED7"/>
<keyword evidence="4" id="KW-1185">Reference proteome</keyword>
<reference evidence="3" key="1">
    <citation type="submission" date="2021-03" db="EMBL/GenBank/DDBJ databases">
        <authorList>
            <person name="Bekaert M."/>
        </authorList>
    </citation>
    <scope>NUCLEOTIDE SEQUENCE</scope>
</reference>
<accession>A0A8S3QED7</accession>
<feature type="domain" description="Apple" evidence="2">
    <location>
        <begin position="26"/>
        <end position="79"/>
    </location>
</feature>
<dbReference type="EMBL" id="CAJPWZ010000458">
    <property type="protein sequence ID" value="CAG2192927.1"/>
    <property type="molecule type" value="Genomic_DNA"/>
</dbReference>
<comment type="caution">
    <text evidence="3">The sequence shown here is derived from an EMBL/GenBank/DDBJ whole genome shotgun (WGS) entry which is preliminary data.</text>
</comment>
<evidence type="ECO:0000313" key="4">
    <source>
        <dbReference type="Proteomes" id="UP000683360"/>
    </source>
</evidence>
<feature type="signal peptide" evidence="1">
    <location>
        <begin position="1"/>
        <end position="20"/>
    </location>
</feature>
<feature type="domain" description="Apple" evidence="2">
    <location>
        <begin position="281"/>
        <end position="332"/>
    </location>
</feature>
<sequence length="522" mass="59684">MLLFCCEFYILTNLVSFSVALNQINFHVVNNKRLLSGSIATTSVRSALVCAALCTFDQRCCSSNYEEGSKLCRLETSCSQGMEQFQNSQVMIKVVNWIPVFVAFGGNGRPIYPAWTIQTECNDLPTPLDISVTTRHLRNPLMDRWSDVGVKKVKVQLFTNDVPVVWMLFNGENTNVMNWFSKENLLNSSFNDLTTSSTTNFFGIEGERDIQRRFFINRNYGDCSTDRGWFVIQGEFQACPWEQKGVSPVFLYTKNDLSRNWYTDCAEPADRMIISINQRNFNVVTDKRLLSGSIATTSVRSALACAAICTFDQRCCSSNYEEGSKLCRLETSCSPAMEQFNNSLVMIKVVNWLPVFVAYSGNEQSVYTAWTNQEECDDLLIPLDLSVTTKHLRNPLIDRWSDVIIRKVKVELLKNNTAVAWIIFNAENTNNMNWFRKENLLNSSFDDLTTSSSTNVFDIRGDWGLERQFFINRNYGFCASDGGWFVVSGKRQDCAWEKKGVYPVFLYTKNGFNRNWHTGKFI</sequence>
<evidence type="ECO:0000313" key="3">
    <source>
        <dbReference type="EMBL" id="CAG2192927.1"/>
    </source>
</evidence>
<keyword evidence="1" id="KW-0732">Signal</keyword>
<evidence type="ECO:0000259" key="2">
    <source>
        <dbReference type="Pfam" id="PF00024"/>
    </source>
</evidence>
<evidence type="ECO:0000256" key="1">
    <source>
        <dbReference type="SAM" id="SignalP"/>
    </source>
</evidence>
<protein>
    <recommendedName>
        <fullName evidence="2">Apple domain-containing protein</fullName>
    </recommendedName>
</protein>
<name>A0A8S3QED7_MYTED</name>
<dbReference type="Pfam" id="PF00024">
    <property type="entry name" value="PAN_1"/>
    <property type="match status" value="2"/>
</dbReference>
<dbReference type="OrthoDB" id="6134084at2759"/>